<dbReference type="InterPro" id="IPR001223">
    <property type="entry name" value="Glyco_hydro18_cat"/>
</dbReference>
<dbReference type="RefSeq" id="WP_345722204.1">
    <property type="nucleotide sequence ID" value="NZ_BAABRU010000007.1"/>
</dbReference>
<dbReference type="InterPro" id="IPR017853">
    <property type="entry name" value="GH"/>
</dbReference>
<dbReference type="InterPro" id="IPR050314">
    <property type="entry name" value="Glycosyl_Hydrlase_18"/>
</dbReference>
<evidence type="ECO:0000256" key="5">
    <source>
        <dbReference type="ARBA" id="ARBA00023277"/>
    </source>
</evidence>
<evidence type="ECO:0000259" key="10">
    <source>
        <dbReference type="PROSITE" id="PS51910"/>
    </source>
</evidence>
<evidence type="ECO:0000256" key="6">
    <source>
        <dbReference type="ARBA" id="ARBA00023295"/>
    </source>
</evidence>
<accession>A0ABP9X189</accession>
<dbReference type="InterPro" id="IPR036573">
    <property type="entry name" value="CBM_sf_5/12"/>
</dbReference>
<name>A0ABP9X189_9CHLR</name>
<dbReference type="Pfam" id="PF02839">
    <property type="entry name" value="CBM_5_12"/>
    <property type="match status" value="1"/>
</dbReference>
<evidence type="ECO:0000256" key="8">
    <source>
        <dbReference type="RuleBase" id="RU004453"/>
    </source>
</evidence>
<feature type="compositionally biased region" description="Low complexity" evidence="9">
    <location>
        <begin position="83"/>
        <end position="103"/>
    </location>
</feature>
<dbReference type="Gene3D" id="3.10.50.10">
    <property type="match status" value="1"/>
</dbReference>
<keyword evidence="3 7" id="KW-0378">Hydrolase</keyword>
<dbReference type="Gene3D" id="2.10.10.20">
    <property type="entry name" value="Carbohydrate-binding module superfamily 5/12"/>
    <property type="match status" value="1"/>
</dbReference>
<keyword evidence="5" id="KW-0119">Carbohydrate metabolism</keyword>
<dbReference type="EMBL" id="BAABRU010000007">
    <property type="protein sequence ID" value="GAA5528591.1"/>
    <property type="molecule type" value="Genomic_DNA"/>
</dbReference>
<comment type="caution">
    <text evidence="11">The sequence shown here is derived from an EMBL/GenBank/DDBJ whole genome shotgun (WGS) entry which is preliminary data.</text>
</comment>
<keyword evidence="6 7" id="KW-0326">Glycosidase</keyword>
<protein>
    <recommendedName>
        <fullName evidence="2">chitinase</fullName>
        <ecNumber evidence="2">3.2.1.14</ecNumber>
    </recommendedName>
</protein>
<dbReference type="InterPro" id="IPR011583">
    <property type="entry name" value="Chitinase_II/V-like_cat"/>
</dbReference>
<feature type="compositionally biased region" description="Low complexity" evidence="9">
    <location>
        <begin position="111"/>
        <end position="142"/>
    </location>
</feature>
<organism evidence="11 12">
    <name type="scientific">Herpetosiphon gulosus</name>
    <dbReference type="NCBI Taxonomy" id="1973496"/>
    <lineage>
        <taxon>Bacteria</taxon>
        <taxon>Bacillati</taxon>
        <taxon>Chloroflexota</taxon>
        <taxon>Chloroflexia</taxon>
        <taxon>Herpetosiphonales</taxon>
        <taxon>Herpetosiphonaceae</taxon>
        <taxon>Herpetosiphon</taxon>
    </lineage>
</organism>
<dbReference type="PROSITE" id="PS01095">
    <property type="entry name" value="GH18_1"/>
    <property type="match status" value="1"/>
</dbReference>
<evidence type="ECO:0000313" key="11">
    <source>
        <dbReference type="EMBL" id="GAA5528591.1"/>
    </source>
</evidence>
<proteinExistence type="inferred from homology"/>
<dbReference type="SMART" id="SM00636">
    <property type="entry name" value="Glyco_18"/>
    <property type="match status" value="1"/>
</dbReference>
<evidence type="ECO:0000256" key="3">
    <source>
        <dbReference type="ARBA" id="ARBA00022801"/>
    </source>
</evidence>
<dbReference type="Pfam" id="PF00704">
    <property type="entry name" value="Glyco_hydro_18"/>
    <property type="match status" value="1"/>
</dbReference>
<keyword evidence="4" id="KW-0146">Chitin degradation</keyword>
<dbReference type="InterPro" id="IPR001579">
    <property type="entry name" value="Glyco_hydro_18_chit_AS"/>
</dbReference>
<dbReference type="Gene3D" id="3.20.20.80">
    <property type="entry name" value="Glycosidases"/>
    <property type="match status" value="1"/>
</dbReference>
<dbReference type="InterPro" id="IPR029070">
    <property type="entry name" value="Chitinase_insertion_sf"/>
</dbReference>
<reference evidence="11 12" key="1">
    <citation type="submission" date="2024-02" db="EMBL/GenBank/DDBJ databases">
        <title>Herpetosiphon gulosus NBRC 112829.</title>
        <authorList>
            <person name="Ichikawa N."/>
            <person name="Katano-Makiyama Y."/>
            <person name="Hidaka K."/>
        </authorList>
    </citation>
    <scope>NUCLEOTIDE SEQUENCE [LARGE SCALE GENOMIC DNA]</scope>
    <source>
        <strain evidence="11 12">NBRC 112829</strain>
    </source>
</reference>
<comment type="similarity">
    <text evidence="8">Belongs to the glycosyl hydrolase 18 family.</text>
</comment>
<evidence type="ECO:0000256" key="2">
    <source>
        <dbReference type="ARBA" id="ARBA00012729"/>
    </source>
</evidence>
<feature type="domain" description="GH18" evidence="10">
    <location>
        <begin position="148"/>
        <end position="522"/>
    </location>
</feature>
<evidence type="ECO:0000256" key="7">
    <source>
        <dbReference type="RuleBase" id="RU000489"/>
    </source>
</evidence>
<dbReference type="SMART" id="SM00495">
    <property type="entry name" value="ChtBD3"/>
    <property type="match status" value="1"/>
</dbReference>
<dbReference type="PANTHER" id="PTHR11177">
    <property type="entry name" value="CHITINASE"/>
    <property type="match status" value="1"/>
</dbReference>
<dbReference type="PANTHER" id="PTHR11177:SF317">
    <property type="entry name" value="CHITINASE 12-RELATED"/>
    <property type="match status" value="1"/>
</dbReference>
<dbReference type="SUPFAM" id="SSF51055">
    <property type="entry name" value="Carbohydrate binding domain"/>
    <property type="match status" value="1"/>
</dbReference>
<keyword evidence="12" id="KW-1185">Reference proteome</keyword>
<dbReference type="Proteomes" id="UP001428290">
    <property type="component" value="Unassembled WGS sequence"/>
</dbReference>
<dbReference type="SUPFAM" id="SSF54556">
    <property type="entry name" value="Chitinase insertion domain"/>
    <property type="match status" value="1"/>
</dbReference>
<dbReference type="CDD" id="cd06548">
    <property type="entry name" value="GH18_chitinase"/>
    <property type="match status" value="1"/>
</dbReference>
<comment type="catalytic activity">
    <reaction evidence="1">
        <text>Random endo-hydrolysis of N-acetyl-beta-D-glucosaminide (1-&gt;4)-beta-linkages in chitin and chitodextrins.</text>
        <dbReference type="EC" id="3.2.1.14"/>
    </reaction>
</comment>
<gene>
    <name evidence="11" type="ORF">Hgul01_02393</name>
</gene>
<evidence type="ECO:0000313" key="12">
    <source>
        <dbReference type="Proteomes" id="UP001428290"/>
    </source>
</evidence>
<dbReference type="EC" id="3.2.1.14" evidence="2"/>
<dbReference type="InterPro" id="IPR003610">
    <property type="entry name" value="CBM5/12"/>
</dbReference>
<dbReference type="PROSITE" id="PS51910">
    <property type="entry name" value="GH18_2"/>
    <property type="match status" value="1"/>
</dbReference>
<keyword evidence="4" id="KW-0624">Polysaccharide degradation</keyword>
<dbReference type="CDD" id="cd12214">
    <property type="entry name" value="ChiA1_BD"/>
    <property type="match status" value="1"/>
</dbReference>
<feature type="region of interest" description="Disordered" evidence="9">
    <location>
        <begin position="83"/>
        <end position="142"/>
    </location>
</feature>
<sequence>MNLIHRRFRFLAFILIPVLVMLMALSQQKVEAAAPAWNGNYQAYAIGNRVSYAGGEYECIQAHTSLPNWNPVDVPALWRAVSPSNPTATSVPATATPRPATATPLPPTATPRPGTATPTPNNPTATPRPATATPVLPTATTPPGGGSKRIIGYFAEWGVYGRNYHVRNIKTSGSAAKLTHINYAFGNVVNSRCQLGDTYADYDRAYSAAESVDGVADTWDTGVLRGSFGQLRKLKAEFPHLKVLISLGGWTWSAGFSDAALPANRAAFVKSCVDLFIKDPRWAGVFDGIDIDWEYPAACGNTCNYRPEDTQNFTALLSEFRSQLNAVRPGLLLTIAAPADPAKIAKIQVGQIHQYLDFINIMTYDLHGAWEANTNFQSNLYSIAGDPGPVYSVDIAVNAWLNGGTPADKVVVGVPFYGRGWKDVPSTNNGLFQPGSAAPATYEAGIEDYKVLKTKGLTRYSNSAAGAAWLYGNGQFWTYDDPAIMKVKTDYVKARSLGGTMFWELSGDTTDGELINALYQGR</sequence>
<evidence type="ECO:0000256" key="4">
    <source>
        <dbReference type="ARBA" id="ARBA00023024"/>
    </source>
</evidence>
<evidence type="ECO:0000256" key="1">
    <source>
        <dbReference type="ARBA" id="ARBA00000822"/>
    </source>
</evidence>
<evidence type="ECO:0000256" key="9">
    <source>
        <dbReference type="SAM" id="MobiDB-lite"/>
    </source>
</evidence>
<dbReference type="SUPFAM" id="SSF51445">
    <property type="entry name" value="(Trans)glycosidases"/>
    <property type="match status" value="1"/>
</dbReference>